<dbReference type="InterPro" id="IPR036910">
    <property type="entry name" value="HMG_box_dom_sf"/>
</dbReference>
<sequence length="241" mass="27983">MNEAVNMVSPTPASLVVPKEKVGIDAEVEEDGVLKVGIGENAFEEGVNQLPQLVSYEDIVADNDLFKETLLDLHKVFNAKLKIPKLGSRPLDLHKVFIEVTMRGGMKKVTVDRKWMEVARVVITSPFSSNVSTSLRKKYNTILYVYELIYFFRAGSLVVNDYRHIPTPNLIQKMHRPSRPSAYPKEYKTGYIYYFTEEFRKMKPVTFEMGQELARKIWQQWQHLSPSEKSVYLKLRHNKRR</sequence>
<evidence type="ECO:0000313" key="5">
    <source>
        <dbReference type="Proteomes" id="UP000036987"/>
    </source>
</evidence>
<keyword evidence="1" id="KW-0539">Nucleus</keyword>
<name>A0A0K9P7W0_ZOSMR</name>
<evidence type="ECO:0000259" key="3">
    <source>
        <dbReference type="PROSITE" id="PS51011"/>
    </source>
</evidence>
<dbReference type="STRING" id="29655.A0A0K9P7W0"/>
<dbReference type="Proteomes" id="UP000036987">
    <property type="component" value="Unassembled WGS sequence"/>
</dbReference>
<accession>A0A0K9P7W0</accession>
<dbReference type="SUPFAM" id="SSF46774">
    <property type="entry name" value="ARID-like"/>
    <property type="match status" value="1"/>
</dbReference>
<dbReference type="InterPro" id="IPR045303">
    <property type="entry name" value="ARID_HMGB9-like"/>
</dbReference>
<proteinExistence type="predicted"/>
<dbReference type="PANTHER" id="PTHR46691:SF3">
    <property type="entry name" value="HIGH MOBILITY GROUP B PROTEIN 15"/>
    <property type="match status" value="1"/>
</dbReference>
<dbReference type="SMART" id="SM00501">
    <property type="entry name" value="BRIGHT"/>
    <property type="match status" value="1"/>
</dbReference>
<evidence type="ECO:0000256" key="1">
    <source>
        <dbReference type="PROSITE-ProRule" id="PRU00267"/>
    </source>
</evidence>
<dbReference type="InterPro" id="IPR001606">
    <property type="entry name" value="ARID_dom"/>
</dbReference>
<gene>
    <name evidence="4" type="ORF">ZOSMA_33G01220</name>
</gene>
<dbReference type="SMART" id="SM01014">
    <property type="entry name" value="ARID"/>
    <property type="match status" value="1"/>
</dbReference>
<dbReference type="GO" id="GO:0003677">
    <property type="term" value="F:DNA binding"/>
    <property type="evidence" value="ECO:0000318"/>
    <property type="project" value="GO_Central"/>
</dbReference>
<comment type="caution">
    <text evidence="4">The sequence shown here is derived from an EMBL/GenBank/DDBJ whole genome shotgun (WGS) entry which is preliminary data.</text>
</comment>
<keyword evidence="5" id="KW-1185">Reference proteome</keyword>
<evidence type="ECO:0000259" key="2">
    <source>
        <dbReference type="PROSITE" id="PS50118"/>
    </source>
</evidence>
<dbReference type="EMBL" id="LFYR01001077">
    <property type="protein sequence ID" value="KMZ65089.1"/>
    <property type="molecule type" value="Genomic_DNA"/>
</dbReference>
<reference evidence="5" key="1">
    <citation type="journal article" date="2016" name="Nature">
        <title>The genome of the seagrass Zostera marina reveals angiosperm adaptation to the sea.</title>
        <authorList>
            <person name="Olsen J.L."/>
            <person name="Rouze P."/>
            <person name="Verhelst B."/>
            <person name="Lin Y.-C."/>
            <person name="Bayer T."/>
            <person name="Collen J."/>
            <person name="Dattolo E."/>
            <person name="De Paoli E."/>
            <person name="Dittami S."/>
            <person name="Maumus F."/>
            <person name="Michel G."/>
            <person name="Kersting A."/>
            <person name="Lauritano C."/>
            <person name="Lohaus R."/>
            <person name="Toepel M."/>
            <person name="Tonon T."/>
            <person name="Vanneste K."/>
            <person name="Amirebrahimi M."/>
            <person name="Brakel J."/>
            <person name="Bostroem C."/>
            <person name="Chovatia M."/>
            <person name="Grimwood J."/>
            <person name="Jenkins J.W."/>
            <person name="Jueterbock A."/>
            <person name="Mraz A."/>
            <person name="Stam W.T."/>
            <person name="Tice H."/>
            <person name="Bornberg-Bauer E."/>
            <person name="Green P.J."/>
            <person name="Pearson G.A."/>
            <person name="Procaccini G."/>
            <person name="Duarte C.M."/>
            <person name="Schmutz J."/>
            <person name="Reusch T.B.H."/>
            <person name="Van de Peer Y."/>
        </authorList>
    </citation>
    <scope>NUCLEOTIDE SEQUENCE [LARGE SCALE GENOMIC DNA]</scope>
    <source>
        <strain evidence="5">cv. Finnish</strain>
    </source>
</reference>
<dbReference type="PROSITE" id="PS51011">
    <property type="entry name" value="ARID"/>
    <property type="match status" value="1"/>
</dbReference>
<dbReference type="SUPFAM" id="SSF47095">
    <property type="entry name" value="HMG-box"/>
    <property type="match status" value="1"/>
</dbReference>
<dbReference type="InterPro" id="IPR009071">
    <property type="entry name" value="HMG_box_dom"/>
</dbReference>
<dbReference type="Gene3D" id="1.10.150.60">
    <property type="entry name" value="ARID DNA-binding domain"/>
    <property type="match status" value="1"/>
</dbReference>
<feature type="domain" description="HMG box" evidence="2">
    <location>
        <begin position="184"/>
        <end position="241"/>
    </location>
</feature>
<dbReference type="CDD" id="cd16872">
    <property type="entry name" value="ARID_HMGB9-like"/>
    <property type="match status" value="1"/>
</dbReference>
<dbReference type="OrthoDB" id="338531at2759"/>
<dbReference type="Pfam" id="PF01388">
    <property type="entry name" value="ARID"/>
    <property type="match status" value="1"/>
</dbReference>
<feature type="domain" description="ARID" evidence="3">
    <location>
        <begin position="60"/>
        <end position="151"/>
    </location>
</feature>
<dbReference type="InterPro" id="IPR036431">
    <property type="entry name" value="ARID_dom_sf"/>
</dbReference>
<dbReference type="GO" id="GO:0005634">
    <property type="term" value="C:nucleus"/>
    <property type="evidence" value="ECO:0000318"/>
    <property type="project" value="GO_Central"/>
</dbReference>
<dbReference type="Gene3D" id="1.10.30.10">
    <property type="entry name" value="High mobility group box domain"/>
    <property type="match status" value="1"/>
</dbReference>
<dbReference type="PANTHER" id="PTHR46691">
    <property type="entry name" value="HIGH MOBILITY GROUP B PROTEIN 9"/>
    <property type="match status" value="1"/>
</dbReference>
<protein>
    <recommendedName>
        <fullName evidence="6">ARID domain-containing protein</fullName>
    </recommendedName>
</protein>
<feature type="DNA-binding region" description="HMG box" evidence="1">
    <location>
        <begin position="184"/>
        <end position="241"/>
    </location>
</feature>
<evidence type="ECO:0000313" key="4">
    <source>
        <dbReference type="EMBL" id="KMZ65089.1"/>
    </source>
</evidence>
<organism evidence="4 5">
    <name type="scientific">Zostera marina</name>
    <name type="common">Eelgrass</name>
    <dbReference type="NCBI Taxonomy" id="29655"/>
    <lineage>
        <taxon>Eukaryota</taxon>
        <taxon>Viridiplantae</taxon>
        <taxon>Streptophyta</taxon>
        <taxon>Embryophyta</taxon>
        <taxon>Tracheophyta</taxon>
        <taxon>Spermatophyta</taxon>
        <taxon>Magnoliopsida</taxon>
        <taxon>Liliopsida</taxon>
        <taxon>Zosteraceae</taxon>
        <taxon>Zostera</taxon>
    </lineage>
</organism>
<keyword evidence="1" id="KW-0238">DNA-binding</keyword>
<evidence type="ECO:0008006" key="6">
    <source>
        <dbReference type="Google" id="ProtNLM"/>
    </source>
</evidence>
<dbReference type="PROSITE" id="PS50118">
    <property type="entry name" value="HMG_BOX_2"/>
    <property type="match status" value="1"/>
</dbReference>
<dbReference type="AlphaFoldDB" id="A0A0K9P7W0"/>